<accession>A0ACC2GHB8</accession>
<keyword evidence="2" id="KW-1185">Reference proteome</keyword>
<dbReference type="EMBL" id="CM055740">
    <property type="protein sequence ID" value="KAJ8002922.1"/>
    <property type="molecule type" value="Genomic_DNA"/>
</dbReference>
<comment type="caution">
    <text evidence="1">The sequence shown here is derived from an EMBL/GenBank/DDBJ whole genome shotgun (WGS) entry which is preliminary data.</text>
</comment>
<protein>
    <submittedName>
        <fullName evidence="1">Uncharacterized protein</fullName>
    </submittedName>
</protein>
<evidence type="ECO:0000313" key="2">
    <source>
        <dbReference type="Proteomes" id="UP001157502"/>
    </source>
</evidence>
<evidence type="ECO:0000313" key="1">
    <source>
        <dbReference type="EMBL" id="KAJ8002922.1"/>
    </source>
</evidence>
<dbReference type="Proteomes" id="UP001157502">
    <property type="component" value="Chromosome 13"/>
</dbReference>
<proteinExistence type="predicted"/>
<organism evidence="1 2">
    <name type="scientific">Dallia pectoralis</name>
    <name type="common">Alaska blackfish</name>
    <dbReference type="NCBI Taxonomy" id="75939"/>
    <lineage>
        <taxon>Eukaryota</taxon>
        <taxon>Metazoa</taxon>
        <taxon>Chordata</taxon>
        <taxon>Craniata</taxon>
        <taxon>Vertebrata</taxon>
        <taxon>Euteleostomi</taxon>
        <taxon>Actinopterygii</taxon>
        <taxon>Neopterygii</taxon>
        <taxon>Teleostei</taxon>
        <taxon>Protacanthopterygii</taxon>
        <taxon>Esociformes</taxon>
        <taxon>Umbridae</taxon>
        <taxon>Dallia</taxon>
    </lineage>
</organism>
<reference evidence="1" key="1">
    <citation type="submission" date="2021-05" db="EMBL/GenBank/DDBJ databases">
        <authorList>
            <person name="Pan Q."/>
            <person name="Jouanno E."/>
            <person name="Zahm M."/>
            <person name="Klopp C."/>
            <person name="Cabau C."/>
            <person name="Louis A."/>
            <person name="Berthelot C."/>
            <person name="Parey E."/>
            <person name="Roest Crollius H."/>
            <person name="Montfort J."/>
            <person name="Robinson-Rechavi M."/>
            <person name="Bouchez O."/>
            <person name="Lampietro C."/>
            <person name="Lopez Roques C."/>
            <person name="Donnadieu C."/>
            <person name="Postlethwait J."/>
            <person name="Bobe J."/>
            <person name="Dillon D."/>
            <person name="Chandos A."/>
            <person name="von Hippel F."/>
            <person name="Guiguen Y."/>
        </authorList>
    </citation>
    <scope>NUCLEOTIDE SEQUENCE</scope>
    <source>
        <strain evidence="1">YG-Jan2019</strain>
    </source>
</reference>
<sequence length="106" mass="11479">MSPAPIRRPGGALWEFRRSITQRRKQFLLPIRAHTEHRSRVQSAGSSLQGLSLQSSSLQSSSLQDSSLQDSSLQSSSLQSSSLQSSSLQSSSLQGSRSLDLQSSGF</sequence>
<name>A0ACC2GHB8_DALPE</name>
<gene>
    <name evidence="1" type="ORF">DPEC_G00164000</name>
</gene>